<dbReference type="EMBL" id="JBGEWD010000014">
    <property type="protein sequence ID" value="MEY8001213.1"/>
    <property type="molecule type" value="Genomic_DNA"/>
</dbReference>
<sequence>MAWQTPKLNWTEDDFYNPEDLNRVENNTLEVADLIKQILDNDVGLESIVTNRDYSAIEFADSLNRIERNIQKVSVLNLNGLVASKTTWNVGDAFSFKDAIRLETNTSIIYALLIKNVDNVPYCGNLNCGEDVI</sequence>
<protein>
    <submittedName>
        <fullName evidence="1">Uncharacterized protein</fullName>
    </submittedName>
</protein>
<proteinExistence type="predicted"/>
<evidence type="ECO:0000313" key="1">
    <source>
        <dbReference type="EMBL" id="MEY8001213.1"/>
    </source>
</evidence>
<dbReference type="Proteomes" id="UP001564657">
    <property type="component" value="Unassembled WGS sequence"/>
</dbReference>
<keyword evidence="2" id="KW-1185">Reference proteome</keyword>
<evidence type="ECO:0000313" key="2">
    <source>
        <dbReference type="Proteomes" id="UP001564657"/>
    </source>
</evidence>
<gene>
    <name evidence="1" type="ORF">AB8U03_13610</name>
</gene>
<name>A0ABV4BWJ3_9CLOT</name>
<dbReference type="RefSeq" id="WP_369705106.1">
    <property type="nucleotide sequence ID" value="NZ_JBGEWD010000014.1"/>
</dbReference>
<comment type="caution">
    <text evidence="1">The sequence shown here is derived from an EMBL/GenBank/DDBJ whole genome shotgun (WGS) entry which is preliminary data.</text>
</comment>
<reference evidence="1 2" key="1">
    <citation type="submission" date="2024-08" db="EMBL/GenBank/DDBJ databases">
        <title>Clostridium lapicellarii sp. nov., and Clostridium renhuaiense sp. nov., two species isolated from the mud in a fermentation cellar used for producing sauce-flavour Chinese liquors.</title>
        <authorList>
            <person name="Yang F."/>
            <person name="Wang H."/>
            <person name="Chen L.Q."/>
            <person name="Zhou N."/>
            <person name="Lu J.J."/>
            <person name="Pu X.X."/>
            <person name="Wan B."/>
            <person name="Wang L."/>
            <person name="Liu S.J."/>
        </authorList>
    </citation>
    <scope>NUCLEOTIDE SEQUENCE [LARGE SCALE GENOMIC DNA]</scope>
    <source>
        <strain evidence="1 2">MT-5</strain>
    </source>
</reference>
<organism evidence="1 2">
    <name type="scientific">Clostridium moutaii</name>
    <dbReference type="NCBI Taxonomy" id="3240932"/>
    <lineage>
        <taxon>Bacteria</taxon>
        <taxon>Bacillati</taxon>
        <taxon>Bacillota</taxon>
        <taxon>Clostridia</taxon>
        <taxon>Eubacteriales</taxon>
        <taxon>Clostridiaceae</taxon>
        <taxon>Clostridium</taxon>
    </lineage>
</organism>
<accession>A0ABV4BWJ3</accession>